<feature type="active site" description="Proton donor" evidence="3">
    <location>
        <position position="614"/>
    </location>
</feature>
<feature type="binding site" evidence="4">
    <location>
        <position position="766"/>
    </location>
    <ligand>
        <name>AMP</name>
        <dbReference type="ChEBI" id="CHEBI:456215"/>
    </ligand>
</feature>
<feature type="binding site" evidence="5">
    <location>
        <position position="655"/>
    </location>
    <ligand>
        <name>Zn(2+)</name>
        <dbReference type="ChEBI" id="CHEBI:29105"/>
        <label>2</label>
    </ligand>
</feature>
<feature type="transmembrane region" description="Helical" evidence="8">
    <location>
        <begin position="381"/>
        <end position="401"/>
    </location>
</feature>
<feature type="region of interest" description="Disordered" evidence="7">
    <location>
        <begin position="965"/>
        <end position="998"/>
    </location>
</feature>
<comment type="cofactor">
    <cofactor evidence="6">
        <name>a divalent metal cation</name>
        <dbReference type="ChEBI" id="CHEBI:60240"/>
    </cofactor>
    <text evidence="6">Binds 2 divalent metal cations per subunit. Site 1 may preferentially bind zinc ions, while site 2 has a preference for magnesium and/or manganese ions.</text>
</comment>
<evidence type="ECO:0000313" key="11">
    <source>
        <dbReference type="Proteomes" id="UP000077115"/>
    </source>
</evidence>
<sequence>MSVPPNRPQETSTNLLQRLAHKSASSEYYDESLNGSHQSRILSLGTTRTTVGLGIISRPVVWTKQSTLQKSTANAYMSQPIDIHTEVHVPHSSRWGELKDSGTPSQSSTSSILLNPPASNATQGSVAGAVVCSSGAPNTGHSIEKYTPFDIFKKSATHLSARQESISAQTSAIIKPSAEQYSNQKSPNPYELNLSQIKSSGTTNTYLKQSGVMPSTTHSYKDIIKNMGRPLRGPILREFIAHYLYFLLILFVAWKTSWAPQIRFHFAVAYLFESFLTINISRMVLSRMPASLIPYYLSFAPLVTIIFISREAHQVVLLLWFISFFIIFLQSGQPHLLRHIIIFCVIYFSIYIGVISIMKYAYDLECLYLYCSANSAGRIVFLQEAVLIFGCAFVMVIFGFLERFILLNTSILLDRENYIQHLYIANMDLKRQLRTAKTDNEVDLEAPLSRAAQILNEVKEIQDLDESIITELDFIIGLLSSDKLFQPDLFQNSNDKDVHDWLKDMLLTEKSVPESAIEAKENTAPIPAITLNVFSTSLCQVGIRAFQILDTAHDNPDFDVFDLEVVTSGHALYFMGWYLFLKHRFAERIGMDEYKFRSWLIKIESGYRRSNVYHNSTHAIDVAHSLNYFTTQPKIRQMLKVDEELAVLIAPIIHDYMHPGVNNAFLMATSNALALRYNDQSILEHFHCASLFEMTSNKELDIFSSLSLDQRKSVREMVISMVLATDMAFHFDWIGKFKSKLNGAGFNFETKSDKKIILNMAIKCADVNNSAKSQICSRRWTQLIMEEFFRQGDEEKARGMPISTFMNRETTDVPKCQLGFIDFIVFPLYETWSGYMKEDVDFHIKNIQANKAFWKSCLENPSLYTPVPLVSFNVTPAHQLLTATACKRMSFAIPTDASIPNSSDSNHQNHSKTLAYTSTESPQDLIETSSSSADLQPPHLNLTTTHASTVLPMLAMGASQLTVPSHLRQQQIPQHEPHFTQRTSKNILPSMTPSSSDL</sequence>
<feature type="transmembrane region" description="Helical" evidence="8">
    <location>
        <begin position="339"/>
        <end position="361"/>
    </location>
</feature>
<feature type="binding site" evidence="5">
    <location>
        <position position="654"/>
    </location>
    <ligand>
        <name>Zn(2+)</name>
        <dbReference type="ChEBI" id="CHEBI:29105"/>
        <label>1</label>
    </ligand>
</feature>
<feature type="binding site" evidence="5">
    <location>
        <position position="655"/>
    </location>
    <ligand>
        <name>Zn(2+)</name>
        <dbReference type="ChEBI" id="CHEBI:29105"/>
        <label>1</label>
    </ligand>
</feature>
<feature type="transmembrane region" description="Helical" evidence="8">
    <location>
        <begin position="292"/>
        <end position="309"/>
    </location>
</feature>
<accession>A0A177WVI6</accession>
<dbReference type="GO" id="GO:0046872">
    <property type="term" value="F:metal ion binding"/>
    <property type="evidence" value="ECO:0007669"/>
    <property type="project" value="UniProtKB-KW"/>
</dbReference>
<evidence type="ECO:0000313" key="10">
    <source>
        <dbReference type="EMBL" id="OAJ44078.1"/>
    </source>
</evidence>
<evidence type="ECO:0000256" key="8">
    <source>
        <dbReference type="SAM" id="Phobius"/>
    </source>
</evidence>
<evidence type="ECO:0000259" key="9">
    <source>
        <dbReference type="PROSITE" id="PS51845"/>
    </source>
</evidence>
<feature type="binding site" evidence="5">
    <location>
        <position position="618"/>
    </location>
    <ligand>
        <name>Zn(2+)</name>
        <dbReference type="ChEBI" id="CHEBI:29105"/>
        <label>1</label>
    </ligand>
</feature>
<dbReference type="SUPFAM" id="SSF109604">
    <property type="entry name" value="HD-domain/PDEase-like"/>
    <property type="match status" value="1"/>
</dbReference>
<dbReference type="OrthoDB" id="546632at2759"/>
<dbReference type="GO" id="GO:0004114">
    <property type="term" value="F:3',5'-cyclic-nucleotide phosphodiesterase activity"/>
    <property type="evidence" value="ECO:0007669"/>
    <property type="project" value="InterPro"/>
</dbReference>
<dbReference type="Gene3D" id="1.10.1300.10">
    <property type="entry name" value="3'5'-cyclic nucleotide phosphodiesterase, catalytic domain"/>
    <property type="match status" value="1"/>
</dbReference>
<dbReference type="PRINTS" id="PR00387">
    <property type="entry name" value="PDIESTERASE1"/>
</dbReference>
<feature type="binding site" evidence="4">
    <location>
        <position position="817"/>
    </location>
    <ligand>
        <name>AMP</name>
        <dbReference type="ChEBI" id="CHEBI:456215"/>
    </ligand>
</feature>
<evidence type="ECO:0000256" key="2">
    <source>
        <dbReference type="ARBA" id="ARBA00022801"/>
    </source>
</evidence>
<evidence type="ECO:0000256" key="1">
    <source>
        <dbReference type="ARBA" id="ARBA00022723"/>
    </source>
</evidence>
<evidence type="ECO:0000256" key="4">
    <source>
        <dbReference type="PIRSR" id="PIRSR623088-2"/>
    </source>
</evidence>
<dbReference type="EMBL" id="DS022311">
    <property type="protein sequence ID" value="OAJ44078.1"/>
    <property type="molecule type" value="Genomic_DNA"/>
</dbReference>
<keyword evidence="8" id="KW-1133">Transmembrane helix</keyword>
<organism evidence="10 11">
    <name type="scientific">Batrachochytrium dendrobatidis (strain JEL423)</name>
    <dbReference type="NCBI Taxonomy" id="403673"/>
    <lineage>
        <taxon>Eukaryota</taxon>
        <taxon>Fungi</taxon>
        <taxon>Fungi incertae sedis</taxon>
        <taxon>Chytridiomycota</taxon>
        <taxon>Chytridiomycota incertae sedis</taxon>
        <taxon>Chytridiomycetes</taxon>
        <taxon>Rhizophydiales</taxon>
        <taxon>Rhizophydiales incertae sedis</taxon>
        <taxon>Batrachochytrium</taxon>
    </lineage>
</organism>
<feature type="domain" description="PDEase" evidence="9">
    <location>
        <begin position="519"/>
        <end position="861"/>
    </location>
</feature>
<dbReference type="InterPro" id="IPR023088">
    <property type="entry name" value="PDEase"/>
</dbReference>
<dbReference type="CDD" id="cd00077">
    <property type="entry name" value="HDc"/>
    <property type="match status" value="1"/>
</dbReference>
<comment type="similarity">
    <text evidence="6">Belongs to the cyclic nucleotide phosphodiesterase family.</text>
</comment>
<dbReference type="InterPro" id="IPR036971">
    <property type="entry name" value="PDEase_catalytic_dom_sf"/>
</dbReference>
<gene>
    <name evidence="10" type="ORF">BDEG_27356</name>
</gene>
<dbReference type="InterPro" id="IPR003607">
    <property type="entry name" value="HD/PDEase_dom"/>
</dbReference>
<reference evidence="10 11" key="1">
    <citation type="submission" date="2006-10" db="EMBL/GenBank/DDBJ databases">
        <title>The Genome Sequence of Batrachochytrium dendrobatidis JEL423.</title>
        <authorList>
            <consortium name="The Broad Institute Genome Sequencing Platform"/>
            <person name="Birren B."/>
            <person name="Lander E."/>
            <person name="Galagan J."/>
            <person name="Cuomo C."/>
            <person name="Devon K."/>
            <person name="Jaffe D."/>
            <person name="Butler J."/>
            <person name="Alvarez P."/>
            <person name="Gnerre S."/>
            <person name="Grabherr M."/>
            <person name="Kleber M."/>
            <person name="Mauceli E."/>
            <person name="Brockman W."/>
            <person name="Young S."/>
            <person name="LaButti K."/>
            <person name="Sykes S."/>
            <person name="DeCaprio D."/>
            <person name="Crawford M."/>
            <person name="Koehrsen M."/>
            <person name="Engels R."/>
            <person name="Montgomery P."/>
            <person name="Pearson M."/>
            <person name="Howarth C."/>
            <person name="Larson L."/>
            <person name="White J."/>
            <person name="O'Leary S."/>
            <person name="Kodira C."/>
            <person name="Zeng Q."/>
            <person name="Yandava C."/>
            <person name="Alvarado L."/>
            <person name="Longcore J."/>
            <person name="James T."/>
        </authorList>
    </citation>
    <scope>NUCLEOTIDE SEQUENCE [LARGE SCALE GENOMIC DNA]</scope>
    <source>
        <strain evidence="10 11">JEL423</strain>
    </source>
</reference>
<feature type="binding site" evidence="4">
    <location>
        <begin position="614"/>
        <end position="618"/>
    </location>
    <ligand>
        <name>AMP</name>
        <dbReference type="ChEBI" id="CHEBI:456215"/>
    </ligand>
</feature>
<evidence type="ECO:0000256" key="7">
    <source>
        <dbReference type="SAM" id="MobiDB-lite"/>
    </source>
</evidence>
<dbReference type="PROSITE" id="PS51845">
    <property type="entry name" value="PDEASE_I_2"/>
    <property type="match status" value="1"/>
</dbReference>
<evidence type="ECO:0000256" key="6">
    <source>
        <dbReference type="RuleBase" id="RU363067"/>
    </source>
</evidence>
<dbReference type="InterPro" id="IPR023174">
    <property type="entry name" value="PDEase_CS"/>
</dbReference>
<dbReference type="eggNOG" id="KOG3689">
    <property type="taxonomic scope" value="Eukaryota"/>
</dbReference>
<evidence type="ECO:0000256" key="3">
    <source>
        <dbReference type="PIRSR" id="PIRSR623088-1"/>
    </source>
</evidence>
<proteinExistence type="inferred from homology"/>
<dbReference type="GO" id="GO:0007165">
    <property type="term" value="P:signal transduction"/>
    <property type="evidence" value="ECO:0007669"/>
    <property type="project" value="InterPro"/>
</dbReference>
<feature type="transmembrane region" description="Helical" evidence="8">
    <location>
        <begin position="315"/>
        <end position="332"/>
    </location>
</feature>
<feature type="binding site" evidence="4">
    <location>
        <position position="655"/>
    </location>
    <ligand>
        <name>AMP</name>
        <dbReference type="ChEBI" id="CHEBI:456215"/>
    </ligand>
</feature>
<dbReference type="VEuPathDB" id="FungiDB:BDEG_27356"/>
<dbReference type="AlphaFoldDB" id="A0A177WVI6"/>
<feature type="region of interest" description="Disordered" evidence="7">
    <location>
        <begin position="916"/>
        <end position="940"/>
    </location>
</feature>
<feature type="transmembrane region" description="Helical" evidence="8">
    <location>
        <begin position="235"/>
        <end position="254"/>
    </location>
</feature>
<reference evidence="10 11" key="2">
    <citation type="submission" date="2016-05" db="EMBL/GenBank/DDBJ databases">
        <title>Lineage-specific infection strategies underlie the spectrum of fungal disease in amphibians.</title>
        <authorList>
            <person name="Cuomo C.A."/>
            <person name="Farrer R.A."/>
            <person name="James T."/>
            <person name="Longcore J."/>
            <person name="Birren B."/>
        </authorList>
    </citation>
    <scope>NUCLEOTIDE SEQUENCE [LARGE SCALE GENOMIC DNA]</scope>
    <source>
        <strain evidence="10 11">JEL423</strain>
    </source>
</reference>
<keyword evidence="2 6" id="KW-0378">Hydrolase</keyword>
<feature type="binding site" evidence="5">
    <location>
        <position position="766"/>
    </location>
    <ligand>
        <name>Zn(2+)</name>
        <dbReference type="ChEBI" id="CHEBI:29105"/>
        <label>1</label>
    </ligand>
</feature>
<dbReference type="PROSITE" id="PS00126">
    <property type="entry name" value="PDEASE_I_1"/>
    <property type="match status" value="1"/>
</dbReference>
<dbReference type="PANTHER" id="PTHR11347">
    <property type="entry name" value="CYCLIC NUCLEOTIDE PHOSPHODIESTERASE"/>
    <property type="match status" value="1"/>
</dbReference>
<evidence type="ECO:0000256" key="5">
    <source>
        <dbReference type="PIRSR" id="PIRSR623088-3"/>
    </source>
</evidence>
<dbReference type="InterPro" id="IPR002073">
    <property type="entry name" value="PDEase_catalytic_dom"/>
</dbReference>
<feature type="compositionally biased region" description="Polar residues" evidence="7">
    <location>
        <begin position="980"/>
        <end position="998"/>
    </location>
</feature>
<feature type="compositionally biased region" description="Polar residues" evidence="7">
    <location>
        <begin position="916"/>
        <end position="934"/>
    </location>
</feature>
<feature type="transmembrane region" description="Helical" evidence="8">
    <location>
        <begin position="266"/>
        <end position="285"/>
    </location>
</feature>
<dbReference type="Pfam" id="PF00233">
    <property type="entry name" value="PDEase_I"/>
    <property type="match status" value="1"/>
</dbReference>
<dbReference type="Proteomes" id="UP000077115">
    <property type="component" value="Unassembled WGS sequence"/>
</dbReference>
<feature type="region of interest" description="Disordered" evidence="7">
    <location>
        <begin position="94"/>
        <end position="119"/>
    </location>
</feature>
<name>A0A177WVI6_BATDL</name>
<keyword evidence="1 5" id="KW-0479">Metal-binding</keyword>
<dbReference type="FunFam" id="1.10.1300.10:FF:000020">
    <property type="entry name" value="Phosphodiesterase"/>
    <property type="match status" value="1"/>
</dbReference>
<keyword evidence="8" id="KW-0812">Transmembrane</keyword>
<dbReference type="EC" id="3.1.4.-" evidence="6"/>
<keyword evidence="8" id="KW-0472">Membrane</keyword>
<protein>
    <recommendedName>
        <fullName evidence="6">Phosphodiesterase</fullName>
        <ecNumber evidence="6">3.1.4.-</ecNumber>
    </recommendedName>
</protein>
<dbReference type="STRING" id="403673.A0A177WVI6"/>
<feature type="compositionally biased region" description="Low complexity" evidence="7">
    <location>
        <begin position="101"/>
        <end position="111"/>
    </location>
</feature>